<dbReference type="Gene3D" id="3.40.50.1010">
    <property type="entry name" value="5'-nuclease"/>
    <property type="match status" value="1"/>
</dbReference>
<dbReference type="OrthoDB" id="676982at2"/>
<sequence>MDGVLKESVPAISAITEIELLCWKAATTKDLLTLKSFIGDSVIFELDRIVKDKTVDFRKEYAIRLPDAIIAATAHINDLTFISRNTKDFHKIEGLRLINPFEL</sequence>
<dbReference type="Proteomes" id="UP000295499">
    <property type="component" value="Unassembled WGS sequence"/>
</dbReference>
<dbReference type="Pfam" id="PF01850">
    <property type="entry name" value="PIN"/>
    <property type="match status" value="1"/>
</dbReference>
<evidence type="ECO:0000259" key="1">
    <source>
        <dbReference type="Pfam" id="PF01850"/>
    </source>
</evidence>
<protein>
    <recommendedName>
        <fullName evidence="1">PIN domain-containing protein</fullName>
    </recommendedName>
</protein>
<proteinExistence type="predicted"/>
<evidence type="ECO:0000313" key="2">
    <source>
        <dbReference type="EMBL" id="TDO20296.1"/>
    </source>
</evidence>
<organism evidence="2 3">
    <name type="scientific">Pedobacter duraquae</name>
    <dbReference type="NCBI Taxonomy" id="425511"/>
    <lineage>
        <taxon>Bacteria</taxon>
        <taxon>Pseudomonadati</taxon>
        <taxon>Bacteroidota</taxon>
        <taxon>Sphingobacteriia</taxon>
        <taxon>Sphingobacteriales</taxon>
        <taxon>Sphingobacteriaceae</taxon>
        <taxon>Pedobacter</taxon>
    </lineage>
</organism>
<keyword evidence="3" id="KW-1185">Reference proteome</keyword>
<name>A0A4R6IEV7_9SPHI</name>
<reference evidence="2 3" key="1">
    <citation type="submission" date="2019-03" db="EMBL/GenBank/DDBJ databases">
        <title>Genomic Encyclopedia of Archaeal and Bacterial Type Strains, Phase II (KMG-II): from individual species to whole genera.</title>
        <authorList>
            <person name="Goeker M."/>
        </authorList>
    </citation>
    <scope>NUCLEOTIDE SEQUENCE [LARGE SCALE GENOMIC DNA]</scope>
    <source>
        <strain evidence="2 3">DSM 19034</strain>
    </source>
</reference>
<feature type="domain" description="PIN" evidence="1">
    <location>
        <begin position="11"/>
        <end position="93"/>
    </location>
</feature>
<dbReference type="InterPro" id="IPR002716">
    <property type="entry name" value="PIN_dom"/>
</dbReference>
<dbReference type="InterPro" id="IPR029060">
    <property type="entry name" value="PIN-like_dom_sf"/>
</dbReference>
<dbReference type="AlphaFoldDB" id="A0A4R6IEV7"/>
<dbReference type="EMBL" id="SNWM01000005">
    <property type="protein sequence ID" value="TDO20296.1"/>
    <property type="molecule type" value="Genomic_DNA"/>
</dbReference>
<dbReference type="CDD" id="cd18738">
    <property type="entry name" value="PIN_VapC4-5_FitB-like"/>
    <property type="match status" value="1"/>
</dbReference>
<dbReference type="SUPFAM" id="SSF88723">
    <property type="entry name" value="PIN domain-like"/>
    <property type="match status" value="1"/>
</dbReference>
<accession>A0A4R6IEV7</accession>
<evidence type="ECO:0000313" key="3">
    <source>
        <dbReference type="Proteomes" id="UP000295499"/>
    </source>
</evidence>
<dbReference type="RefSeq" id="WP_133558662.1">
    <property type="nucleotide sequence ID" value="NZ_SNWM01000005.1"/>
</dbReference>
<comment type="caution">
    <text evidence="2">The sequence shown here is derived from an EMBL/GenBank/DDBJ whole genome shotgun (WGS) entry which is preliminary data.</text>
</comment>
<gene>
    <name evidence="2" type="ORF">CLV32_4056</name>
</gene>